<reference evidence="7" key="1">
    <citation type="submission" date="2021-11" db="EMBL/GenBank/DDBJ databases">
        <authorList>
            <consortium name="Genoscope - CEA"/>
            <person name="William W."/>
        </authorList>
    </citation>
    <scope>NUCLEOTIDE SEQUENCE</scope>
</reference>
<dbReference type="Proteomes" id="UP000789595">
    <property type="component" value="Unassembled WGS sequence"/>
</dbReference>
<keyword evidence="1" id="KW-0479">Metal-binding</keyword>
<dbReference type="Gene3D" id="4.10.1060.10">
    <property type="entry name" value="Zinc finger, RanBP2-type"/>
    <property type="match status" value="1"/>
</dbReference>
<evidence type="ECO:0000256" key="3">
    <source>
        <dbReference type="ARBA" id="ARBA00022833"/>
    </source>
</evidence>
<evidence type="ECO:0000259" key="6">
    <source>
        <dbReference type="PROSITE" id="PS50199"/>
    </source>
</evidence>
<sequence length="237" mass="28274">MADWRATSDWTARMRETPNLARNTVFVEEAAPKPQTQQPYRGGRPGAPPSGIRDGDWQCPECPNVNFARRMECHRCGAARPYEPRKPRARQLRDDEEPRYRRPRPRDRSEERDRHRRRSRSRSRDGGRKFERGRHKGEPPKEDNWRCGHCQNDNWGWRKVRYNLWSLRRDHHTQVCNRCQKPRPENLAPREGRGRGFNERDDASDRRAPPPDEDDGYDDFGRRKKAKKSKAEREARR</sequence>
<keyword evidence="8" id="KW-1185">Reference proteome</keyword>
<dbReference type="Pfam" id="PF00641">
    <property type="entry name" value="Zn_ribbon_RanBP"/>
    <property type="match status" value="1"/>
</dbReference>
<dbReference type="SUPFAM" id="SSF90209">
    <property type="entry name" value="Ran binding protein zinc finger-like"/>
    <property type="match status" value="1"/>
</dbReference>
<dbReference type="AlphaFoldDB" id="A0A8J2WUV1"/>
<name>A0A8J2WUV1_9STRA</name>
<feature type="region of interest" description="Disordered" evidence="5">
    <location>
        <begin position="180"/>
        <end position="237"/>
    </location>
</feature>
<dbReference type="OrthoDB" id="448399at2759"/>
<dbReference type="GO" id="GO:0008270">
    <property type="term" value="F:zinc ion binding"/>
    <property type="evidence" value="ECO:0007669"/>
    <property type="project" value="UniProtKB-KW"/>
</dbReference>
<evidence type="ECO:0000256" key="2">
    <source>
        <dbReference type="ARBA" id="ARBA00022771"/>
    </source>
</evidence>
<dbReference type="PANTHER" id="PTHR12999:SF17">
    <property type="entry name" value="ZINC FINGER RAN-BINDING DOMAIN-CONTAINING PROTEIN 2"/>
    <property type="match status" value="1"/>
</dbReference>
<gene>
    <name evidence="7" type="ORF">PECAL_1P30010</name>
</gene>
<evidence type="ECO:0000256" key="4">
    <source>
        <dbReference type="PROSITE-ProRule" id="PRU00322"/>
    </source>
</evidence>
<accession>A0A8J2WUV1</accession>
<feature type="region of interest" description="Disordered" evidence="5">
    <location>
        <begin position="76"/>
        <end position="153"/>
    </location>
</feature>
<dbReference type="EMBL" id="CAKKNE010000001">
    <property type="protein sequence ID" value="CAH0366505.1"/>
    <property type="molecule type" value="Genomic_DNA"/>
</dbReference>
<comment type="caution">
    <text evidence="7">The sequence shown here is derived from an EMBL/GenBank/DDBJ whole genome shotgun (WGS) entry which is preliminary data.</text>
</comment>
<organism evidence="7 8">
    <name type="scientific">Pelagomonas calceolata</name>
    <dbReference type="NCBI Taxonomy" id="35677"/>
    <lineage>
        <taxon>Eukaryota</taxon>
        <taxon>Sar</taxon>
        <taxon>Stramenopiles</taxon>
        <taxon>Ochrophyta</taxon>
        <taxon>Pelagophyceae</taxon>
        <taxon>Pelagomonadales</taxon>
        <taxon>Pelagomonadaceae</taxon>
        <taxon>Pelagomonas</taxon>
    </lineage>
</organism>
<keyword evidence="2 4" id="KW-0863">Zinc-finger</keyword>
<feature type="region of interest" description="Disordered" evidence="5">
    <location>
        <begin position="1"/>
        <end position="59"/>
    </location>
</feature>
<feature type="compositionally biased region" description="Basic and acidic residues" evidence="5">
    <location>
        <begin position="182"/>
        <end position="210"/>
    </location>
</feature>
<feature type="compositionally biased region" description="Basic and acidic residues" evidence="5">
    <location>
        <begin position="122"/>
        <end position="146"/>
    </location>
</feature>
<dbReference type="InterPro" id="IPR001876">
    <property type="entry name" value="Znf_RanBP2"/>
</dbReference>
<evidence type="ECO:0000313" key="7">
    <source>
        <dbReference type="EMBL" id="CAH0366505.1"/>
    </source>
</evidence>
<dbReference type="SMART" id="SM00547">
    <property type="entry name" value="ZnF_RBZ"/>
    <property type="match status" value="1"/>
</dbReference>
<evidence type="ECO:0000256" key="1">
    <source>
        <dbReference type="ARBA" id="ARBA00022723"/>
    </source>
</evidence>
<protein>
    <recommendedName>
        <fullName evidence="6">RanBP2-type domain-containing protein</fullName>
    </recommendedName>
</protein>
<feature type="domain" description="RanBP2-type" evidence="6">
    <location>
        <begin position="53"/>
        <end position="82"/>
    </location>
</feature>
<dbReference type="PANTHER" id="PTHR12999">
    <property type="entry name" value="ZINC FINGER RAN-BINDING DOMAIN-CONTAINING PROTEIN 2 ZRANB2-RELATED"/>
    <property type="match status" value="1"/>
</dbReference>
<evidence type="ECO:0000256" key="5">
    <source>
        <dbReference type="SAM" id="MobiDB-lite"/>
    </source>
</evidence>
<feature type="compositionally biased region" description="Basic and acidic residues" evidence="5">
    <location>
        <begin position="82"/>
        <end position="113"/>
    </location>
</feature>
<dbReference type="InterPro" id="IPR036443">
    <property type="entry name" value="Znf_RanBP2_sf"/>
</dbReference>
<dbReference type="PROSITE" id="PS01358">
    <property type="entry name" value="ZF_RANBP2_1"/>
    <property type="match status" value="1"/>
</dbReference>
<proteinExistence type="predicted"/>
<keyword evidence="3" id="KW-0862">Zinc</keyword>
<dbReference type="PROSITE" id="PS50199">
    <property type="entry name" value="ZF_RANBP2_2"/>
    <property type="match status" value="1"/>
</dbReference>
<evidence type="ECO:0000313" key="8">
    <source>
        <dbReference type="Proteomes" id="UP000789595"/>
    </source>
</evidence>